<accession>A0A844B205</accession>
<dbReference type="EMBL" id="WJPO01000005">
    <property type="protein sequence ID" value="MRH20386.1"/>
    <property type="molecule type" value="Genomic_DNA"/>
</dbReference>
<evidence type="ECO:0000256" key="1">
    <source>
        <dbReference type="SAM" id="SignalP"/>
    </source>
</evidence>
<dbReference type="OrthoDB" id="9797912at2"/>
<keyword evidence="3" id="KW-1185">Reference proteome</keyword>
<reference evidence="2 3" key="1">
    <citation type="submission" date="2019-11" db="EMBL/GenBank/DDBJ databases">
        <title>Draft Whole-Genome sequence of the marine photosynthetic bacterium Rhodovulum strictum DSM 11289.</title>
        <authorList>
            <person name="Kyndt J.A."/>
            <person name="Meyer T.E."/>
        </authorList>
    </citation>
    <scope>NUCLEOTIDE SEQUENCE [LARGE SCALE GENOMIC DNA]</scope>
    <source>
        <strain evidence="2 3">DSM 11289</strain>
    </source>
</reference>
<evidence type="ECO:0000313" key="3">
    <source>
        <dbReference type="Proteomes" id="UP000466730"/>
    </source>
</evidence>
<comment type="caution">
    <text evidence="2">The sequence shown here is derived from an EMBL/GenBank/DDBJ whole genome shotgun (WGS) entry which is preliminary data.</text>
</comment>
<dbReference type="AlphaFoldDB" id="A0A844B205"/>
<evidence type="ECO:0000313" key="2">
    <source>
        <dbReference type="EMBL" id="MRH20386.1"/>
    </source>
</evidence>
<dbReference type="InterPro" id="IPR010642">
    <property type="entry name" value="Invasion_prot_B"/>
</dbReference>
<dbReference type="Gene3D" id="2.60.40.1880">
    <property type="entry name" value="Invasion associated locus B (IalB) protein"/>
    <property type="match status" value="1"/>
</dbReference>
<protein>
    <submittedName>
        <fullName evidence="2">Invasion associated locus B family protein</fullName>
    </submittedName>
</protein>
<organism evidence="2 3">
    <name type="scientific">Rhodovulum strictum</name>
    <dbReference type="NCBI Taxonomy" id="58314"/>
    <lineage>
        <taxon>Bacteria</taxon>
        <taxon>Pseudomonadati</taxon>
        <taxon>Pseudomonadota</taxon>
        <taxon>Alphaproteobacteria</taxon>
        <taxon>Rhodobacterales</taxon>
        <taxon>Paracoccaceae</taxon>
        <taxon>Rhodovulum</taxon>
    </lineage>
</organism>
<feature type="signal peptide" evidence="1">
    <location>
        <begin position="1"/>
        <end position="36"/>
    </location>
</feature>
<proteinExistence type="predicted"/>
<dbReference type="Pfam" id="PF06776">
    <property type="entry name" value="IalB"/>
    <property type="match status" value="1"/>
</dbReference>
<dbReference type="Proteomes" id="UP000466730">
    <property type="component" value="Unassembled WGS sequence"/>
</dbReference>
<name>A0A844B205_9RHOB</name>
<sequence length="225" mass="24205">MLERGKQRSKGRRTMRELLRPLGLAALVALAGPVLAQDAGGTATPEAGTVAPPNVTTAEVDSLPMAEQEADNGPQAYLKETFQDWRVVCVKLDDERESCNMQQLLRDSNNNPVSQVSIAPLPPAAAPRAAAVEIATPMETLLSEDLRLAIDTAAPKRYRFTFCVPQGCYARFALTQEEVAAFKAGRSAKVIIVPLMAPDQTAEIPMSLSGFTAAYDMVAKTMADQ</sequence>
<gene>
    <name evidence="2" type="ORF">GH815_05220</name>
</gene>
<dbReference type="InterPro" id="IPR038696">
    <property type="entry name" value="IalB_sf"/>
</dbReference>
<feature type="chain" id="PRO_5032547896" evidence="1">
    <location>
        <begin position="37"/>
        <end position="225"/>
    </location>
</feature>
<keyword evidence="1" id="KW-0732">Signal</keyword>